<organism evidence="9 10">
    <name type="scientific">Celerinatantimonas diazotrophica</name>
    <dbReference type="NCBI Taxonomy" id="412034"/>
    <lineage>
        <taxon>Bacteria</taxon>
        <taxon>Pseudomonadati</taxon>
        <taxon>Pseudomonadota</taxon>
        <taxon>Gammaproteobacteria</taxon>
        <taxon>Celerinatantimonadaceae</taxon>
        <taxon>Celerinatantimonas</taxon>
    </lineage>
</organism>
<feature type="transmembrane region" description="Helical" evidence="8">
    <location>
        <begin position="144"/>
        <end position="167"/>
    </location>
</feature>
<name>A0A4R1JLA4_9GAMM</name>
<comment type="subcellular location">
    <subcellularLocation>
        <location evidence="1">Cell membrane</location>
        <topology evidence="1">Multi-pass membrane protein</topology>
    </subcellularLocation>
</comment>
<feature type="transmembrane region" description="Helical" evidence="8">
    <location>
        <begin position="187"/>
        <end position="205"/>
    </location>
</feature>
<sequence length="326" mass="35229">MQPLNIRRLGGAAFILLVAFVVHLQIGQMALSWSALLNSSSLTHQVFFELRLPRALAAILVGASLGASGSILQTVLHNPLAEPGLLGISSGASLAAVLAMVLSALLGWALPIWMITLAAFIGALVIALLLFSMAKRYQFGSATLLLFGVVIGIIAGAGITWCLYFSPEQNLRQLLYWLMGSLSFAHGQVYHLSPLFLSVFVLLIYDSRYLNWLLLGDRYAFSLGVDIHKVRPRLILWVSLLSAISVACAGTISFIGLLVPHVIRRIYGDEQRQLLWLSAILGAAVVLIADALALTIIPGQELPIGVITATIGGPILFFLLLRHPYD</sequence>
<keyword evidence="10" id="KW-1185">Reference proteome</keyword>
<feature type="transmembrane region" description="Helical" evidence="8">
    <location>
        <begin position="12"/>
        <end position="35"/>
    </location>
</feature>
<gene>
    <name evidence="9" type="ORF">EV690_1887</name>
</gene>
<dbReference type="OrthoDB" id="9055647at2"/>
<dbReference type="InterPro" id="IPR037294">
    <property type="entry name" value="ABC_BtuC-like"/>
</dbReference>
<dbReference type="GO" id="GO:0005886">
    <property type="term" value="C:plasma membrane"/>
    <property type="evidence" value="ECO:0007669"/>
    <property type="project" value="UniProtKB-SubCell"/>
</dbReference>
<dbReference type="AlphaFoldDB" id="A0A4R1JLA4"/>
<evidence type="ECO:0000256" key="1">
    <source>
        <dbReference type="ARBA" id="ARBA00004651"/>
    </source>
</evidence>
<feature type="transmembrane region" description="Helical" evidence="8">
    <location>
        <begin position="55"/>
        <end position="72"/>
    </location>
</feature>
<feature type="transmembrane region" description="Helical" evidence="8">
    <location>
        <begin position="84"/>
        <end position="106"/>
    </location>
</feature>
<dbReference type="Pfam" id="PF01032">
    <property type="entry name" value="FecCD"/>
    <property type="match status" value="1"/>
</dbReference>
<evidence type="ECO:0000256" key="8">
    <source>
        <dbReference type="SAM" id="Phobius"/>
    </source>
</evidence>
<evidence type="ECO:0000313" key="9">
    <source>
        <dbReference type="EMBL" id="TCK51806.1"/>
    </source>
</evidence>
<comment type="similarity">
    <text evidence="2">Belongs to the binding-protein-dependent transport system permease family. FecCD subfamily.</text>
</comment>
<evidence type="ECO:0000256" key="3">
    <source>
        <dbReference type="ARBA" id="ARBA00022448"/>
    </source>
</evidence>
<feature type="transmembrane region" description="Helical" evidence="8">
    <location>
        <begin position="302"/>
        <end position="321"/>
    </location>
</feature>
<dbReference type="FunFam" id="1.10.3470.10:FF:000001">
    <property type="entry name" value="Vitamin B12 ABC transporter permease BtuC"/>
    <property type="match status" value="1"/>
</dbReference>
<dbReference type="RefSeq" id="WP_131912725.1">
    <property type="nucleotide sequence ID" value="NZ_OU594967.1"/>
</dbReference>
<dbReference type="CDD" id="cd06550">
    <property type="entry name" value="TM_ABC_iron-siderophores_like"/>
    <property type="match status" value="1"/>
</dbReference>
<dbReference type="EMBL" id="SMGD01000013">
    <property type="protein sequence ID" value="TCK51806.1"/>
    <property type="molecule type" value="Genomic_DNA"/>
</dbReference>
<evidence type="ECO:0000313" key="10">
    <source>
        <dbReference type="Proteomes" id="UP000295565"/>
    </source>
</evidence>
<feature type="transmembrane region" description="Helical" evidence="8">
    <location>
        <begin position="274"/>
        <end position="296"/>
    </location>
</feature>
<keyword evidence="7 8" id="KW-0472">Membrane</keyword>
<accession>A0A4R1JLA4</accession>
<evidence type="ECO:0000256" key="5">
    <source>
        <dbReference type="ARBA" id="ARBA00022692"/>
    </source>
</evidence>
<dbReference type="PANTHER" id="PTHR30472:SF29">
    <property type="entry name" value="VITAMIN B12 IMPORT SYSTEM PERMEASE PROTEIN BTUC"/>
    <property type="match status" value="1"/>
</dbReference>
<feature type="transmembrane region" description="Helical" evidence="8">
    <location>
        <begin position="234"/>
        <end position="262"/>
    </location>
</feature>
<proteinExistence type="inferred from homology"/>
<dbReference type="InterPro" id="IPR000522">
    <property type="entry name" value="ABC_transptr_permease_BtuC"/>
</dbReference>
<evidence type="ECO:0000256" key="4">
    <source>
        <dbReference type="ARBA" id="ARBA00022475"/>
    </source>
</evidence>
<dbReference type="PANTHER" id="PTHR30472">
    <property type="entry name" value="FERRIC ENTEROBACTIN TRANSPORT SYSTEM PERMEASE PROTEIN"/>
    <property type="match status" value="1"/>
</dbReference>
<dbReference type="GO" id="GO:0022857">
    <property type="term" value="F:transmembrane transporter activity"/>
    <property type="evidence" value="ECO:0007669"/>
    <property type="project" value="InterPro"/>
</dbReference>
<evidence type="ECO:0000256" key="2">
    <source>
        <dbReference type="ARBA" id="ARBA00007935"/>
    </source>
</evidence>
<keyword evidence="3" id="KW-0813">Transport</keyword>
<comment type="caution">
    <text evidence="9">The sequence shown here is derived from an EMBL/GenBank/DDBJ whole genome shotgun (WGS) entry which is preliminary data.</text>
</comment>
<dbReference type="Proteomes" id="UP000295565">
    <property type="component" value="Unassembled WGS sequence"/>
</dbReference>
<dbReference type="Gene3D" id="1.10.3470.10">
    <property type="entry name" value="ABC transporter involved in vitamin B12 uptake, BtuC"/>
    <property type="match status" value="1"/>
</dbReference>
<keyword evidence="5 8" id="KW-0812">Transmembrane</keyword>
<feature type="transmembrane region" description="Helical" evidence="8">
    <location>
        <begin position="112"/>
        <end position="132"/>
    </location>
</feature>
<evidence type="ECO:0000256" key="7">
    <source>
        <dbReference type="ARBA" id="ARBA00023136"/>
    </source>
</evidence>
<protein>
    <submittedName>
        <fullName evidence="9">Vitamin B12 transport system permease protein</fullName>
    </submittedName>
</protein>
<dbReference type="GO" id="GO:0015889">
    <property type="term" value="P:cobalamin transport"/>
    <property type="evidence" value="ECO:0007669"/>
    <property type="project" value="TreeGrafter"/>
</dbReference>
<reference evidence="9 10" key="1">
    <citation type="submission" date="2019-03" db="EMBL/GenBank/DDBJ databases">
        <title>Genomic Encyclopedia of Type Strains, Phase IV (KMG-IV): sequencing the most valuable type-strain genomes for metagenomic binning, comparative biology and taxonomic classification.</title>
        <authorList>
            <person name="Goeker M."/>
        </authorList>
    </citation>
    <scope>NUCLEOTIDE SEQUENCE [LARGE SCALE GENOMIC DNA]</scope>
    <source>
        <strain evidence="9 10">DSM 18577</strain>
    </source>
</reference>
<dbReference type="SUPFAM" id="SSF81345">
    <property type="entry name" value="ABC transporter involved in vitamin B12 uptake, BtuC"/>
    <property type="match status" value="1"/>
</dbReference>
<keyword evidence="4" id="KW-1003">Cell membrane</keyword>
<evidence type="ECO:0000256" key="6">
    <source>
        <dbReference type="ARBA" id="ARBA00022989"/>
    </source>
</evidence>
<keyword evidence="6 8" id="KW-1133">Transmembrane helix</keyword>